<keyword evidence="6" id="KW-1185">Reference proteome</keyword>
<comment type="caution">
    <text evidence="5">The sequence shown here is derived from an EMBL/GenBank/DDBJ whole genome shotgun (WGS) entry which is preliminary data.</text>
</comment>
<dbReference type="FunFam" id="3.20.20.70:FF:000059">
    <property type="entry name" value="N-ethylmaleimide reductase, FMN-linked"/>
    <property type="match status" value="1"/>
</dbReference>
<evidence type="ECO:0000256" key="3">
    <source>
        <dbReference type="ARBA" id="ARBA00023002"/>
    </source>
</evidence>
<gene>
    <name evidence="5" type="ORF">C8D86_11437</name>
</gene>
<dbReference type="InterPro" id="IPR001155">
    <property type="entry name" value="OxRdtase_FMN_N"/>
</dbReference>
<dbReference type="GO" id="GO:0016628">
    <property type="term" value="F:oxidoreductase activity, acting on the CH-CH group of donors, NAD or NADP as acceptor"/>
    <property type="evidence" value="ECO:0007669"/>
    <property type="project" value="UniProtKB-ARBA"/>
</dbReference>
<dbReference type="PANTHER" id="PTHR22893:SF55">
    <property type="entry name" value="OXIDOREDUCTASE-RELATED"/>
    <property type="match status" value="1"/>
</dbReference>
<feature type="domain" description="NADH:flavin oxidoreductase/NADH oxidase N-terminal" evidence="4">
    <location>
        <begin position="6"/>
        <end position="338"/>
    </location>
</feature>
<dbReference type="Gene3D" id="3.20.20.70">
    <property type="entry name" value="Aldolase class I"/>
    <property type="match status" value="1"/>
</dbReference>
<evidence type="ECO:0000256" key="2">
    <source>
        <dbReference type="ARBA" id="ARBA00005979"/>
    </source>
</evidence>
<dbReference type="RefSeq" id="WP_114834631.1">
    <property type="nucleotide sequence ID" value="NZ_LR699115.1"/>
</dbReference>
<dbReference type="Pfam" id="PF00724">
    <property type="entry name" value="Oxidored_FMN"/>
    <property type="match status" value="1"/>
</dbReference>
<dbReference type="OrthoDB" id="8523426at2"/>
<dbReference type="EMBL" id="QQAX01000014">
    <property type="protein sequence ID" value="RDI42567.1"/>
    <property type="molecule type" value="Genomic_DNA"/>
</dbReference>
<comment type="cofactor">
    <cofactor evidence="1">
        <name>FMN</name>
        <dbReference type="ChEBI" id="CHEBI:58210"/>
    </cofactor>
</comment>
<protein>
    <submittedName>
        <fullName evidence="5">2,4-dienoyl-CoA reductase-like NADH-dependent reductase (Old Yellow Enzyme family)</fullName>
    </submittedName>
</protein>
<dbReference type="InterPro" id="IPR013785">
    <property type="entry name" value="Aldolase_TIM"/>
</dbReference>
<accession>A0A370GFW8</accession>
<dbReference type="GO" id="GO:0005829">
    <property type="term" value="C:cytosol"/>
    <property type="evidence" value="ECO:0007669"/>
    <property type="project" value="TreeGrafter"/>
</dbReference>
<dbReference type="AlphaFoldDB" id="A0A370GFW8"/>
<reference evidence="5 6" key="1">
    <citation type="submission" date="2018-07" db="EMBL/GenBank/DDBJ databases">
        <title>Genomic Encyclopedia of Type Strains, Phase IV (KMG-IV): sequencing the most valuable type-strain genomes for metagenomic binning, comparative biology and taxonomic classification.</title>
        <authorList>
            <person name="Goeker M."/>
        </authorList>
    </citation>
    <scope>NUCLEOTIDE SEQUENCE [LARGE SCALE GENOMIC DNA]</scope>
    <source>
        <strain evidence="5 6">DSM 16500</strain>
    </source>
</reference>
<evidence type="ECO:0000313" key="6">
    <source>
        <dbReference type="Proteomes" id="UP000254720"/>
    </source>
</evidence>
<proteinExistence type="inferred from homology"/>
<evidence type="ECO:0000313" key="5">
    <source>
        <dbReference type="EMBL" id="RDI42567.1"/>
    </source>
</evidence>
<dbReference type="CDD" id="cd02933">
    <property type="entry name" value="OYE_like_FMN"/>
    <property type="match status" value="1"/>
</dbReference>
<dbReference type="GO" id="GO:0010181">
    <property type="term" value="F:FMN binding"/>
    <property type="evidence" value="ECO:0007669"/>
    <property type="project" value="InterPro"/>
</dbReference>
<sequence>MNNNNSLFSPYQLNQALVLKNRIVMAPMTRSMAADQFVPTAQMAEYYARRTDAGLIVTEGTIIRPDAQGYPAVPGIYTKAQINGWRRVTDAVHAKRGVIFMQIWHVGRVSHPSYLNGELPLAPSATVMMGRVKRGEGMTHGESRAVTLAEINDLIASYAQAAKNAIEAGFDGVEIHGANGYLIDQFLHYHTNHRTDRYGGSPNNMARFALEVVKACGEAIGYERVAIRLSPGAYLNEIIGDARDSLVFEYLLKALNVFSIAYVHTGDDDNTRTYSELGNSTTTAFIRSFYKGTLIACGNYSQEGAKAGIDNNAFDLVAFGRPFIANPDLVNLLRHQHPVQQFDASMLSTLY</sequence>
<evidence type="ECO:0000256" key="1">
    <source>
        <dbReference type="ARBA" id="ARBA00001917"/>
    </source>
</evidence>
<keyword evidence="3" id="KW-0560">Oxidoreductase</keyword>
<dbReference type="Proteomes" id="UP000254720">
    <property type="component" value="Unassembled WGS sequence"/>
</dbReference>
<comment type="similarity">
    <text evidence="2">Belongs to the NADH:flavin oxidoreductase/NADH oxidase family.</text>
</comment>
<organism evidence="5 6">
    <name type="scientific">Aquicella lusitana</name>
    <dbReference type="NCBI Taxonomy" id="254246"/>
    <lineage>
        <taxon>Bacteria</taxon>
        <taxon>Pseudomonadati</taxon>
        <taxon>Pseudomonadota</taxon>
        <taxon>Gammaproteobacteria</taxon>
        <taxon>Legionellales</taxon>
        <taxon>Coxiellaceae</taxon>
        <taxon>Aquicella</taxon>
    </lineage>
</organism>
<evidence type="ECO:0000259" key="4">
    <source>
        <dbReference type="Pfam" id="PF00724"/>
    </source>
</evidence>
<dbReference type="SUPFAM" id="SSF51395">
    <property type="entry name" value="FMN-linked oxidoreductases"/>
    <property type="match status" value="1"/>
</dbReference>
<dbReference type="PANTHER" id="PTHR22893">
    <property type="entry name" value="NADH OXIDOREDUCTASE-RELATED"/>
    <property type="match status" value="1"/>
</dbReference>
<name>A0A370GFW8_9COXI</name>
<dbReference type="InterPro" id="IPR045247">
    <property type="entry name" value="Oye-like"/>
</dbReference>